<gene>
    <name evidence="2" type="ORF">WG901_01195</name>
</gene>
<sequence length="100" mass="11382">MTTSKTDTSERKLSRRAIERIIAHYPDIGEEQLHRLFDYFRLEASSGDVARIATNPRIRPQYRQLCRDHRIDRLRSVDRLFGVVAAVLAAVSLVSLTAGS</sequence>
<keyword evidence="1" id="KW-0812">Transmembrane</keyword>
<proteinExistence type="predicted"/>
<dbReference type="RefSeq" id="WP_339585198.1">
    <property type="nucleotide sequence ID" value="NZ_JBBHJZ010000001.1"/>
</dbReference>
<evidence type="ECO:0000256" key="1">
    <source>
        <dbReference type="SAM" id="Phobius"/>
    </source>
</evidence>
<feature type="transmembrane region" description="Helical" evidence="1">
    <location>
        <begin position="80"/>
        <end position="98"/>
    </location>
</feature>
<organism evidence="2 3">
    <name type="scientific">Novosphingobium anseongense</name>
    <dbReference type="NCBI Taxonomy" id="3133436"/>
    <lineage>
        <taxon>Bacteria</taxon>
        <taxon>Pseudomonadati</taxon>
        <taxon>Pseudomonadota</taxon>
        <taxon>Alphaproteobacteria</taxon>
        <taxon>Sphingomonadales</taxon>
        <taxon>Sphingomonadaceae</taxon>
        <taxon>Novosphingobium</taxon>
    </lineage>
</organism>
<comment type="caution">
    <text evidence="2">The sequence shown here is derived from an EMBL/GenBank/DDBJ whole genome shotgun (WGS) entry which is preliminary data.</text>
</comment>
<evidence type="ECO:0000313" key="3">
    <source>
        <dbReference type="Proteomes" id="UP001361239"/>
    </source>
</evidence>
<accession>A0ABU8RQM4</accession>
<name>A0ABU8RQM4_9SPHN</name>
<keyword evidence="1" id="KW-0472">Membrane</keyword>
<protein>
    <submittedName>
        <fullName evidence="2">Uncharacterized protein</fullName>
    </submittedName>
</protein>
<keyword evidence="3" id="KW-1185">Reference proteome</keyword>
<reference evidence="2 3" key="1">
    <citation type="submission" date="2024-03" db="EMBL/GenBank/DDBJ databases">
        <authorList>
            <person name="Jo J.-H."/>
        </authorList>
    </citation>
    <scope>NUCLEOTIDE SEQUENCE [LARGE SCALE GENOMIC DNA]</scope>
    <source>
        <strain evidence="2 3">PS1R-30</strain>
    </source>
</reference>
<dbReference type="Proteomes" id="UP001361239">
    <property type="component" value="Unassembled WGS sequence"/>
</dbReference>
<keyword evidence="1" id="KW-1133">Transmembrane helix</keyword>
<dbReference type="EMBL" id="JBBHJZ010000001">
    <property type="protein sequence ID" value="MEJ5975234.1"/>
    <property type="molecule type" value="Genomic_DNA"/>
</dbReference>
<evidence type="ECO:0000313" key="2">
    <source>
        <dbReference type="EMBL" id="MEJ5975234.1"/>
    </source>
</evidence>